<dbReference type="Gene3D" id="3.90.1150.10">
    <property type="entry name" value="Aspartate Aminotransferase, domain 1"/>
    <property type="match status" value="1"/>
</dbReference>
<evidence type="ECO:0000313" key="6">
    <source>
        <dbReference type="EMBL" id="MFD2705084.1"/>
    </source>
</evidence>
<dbReference type="InterPro" id="IPR050103">
    <property type="entry name" value="Class-III_PLP-dep_AT"/>
</dbReference>
<keyword evidence="5" id="KW-0055">Arginine biosynthesis</keyword>
<accession>A0ABW5SZC6</accession>
<comment type="catalytic activity">
    <reaction evidence="5">
        <text>N(2)-acetyl-L-ornithine + 2-oxoglutarate = N-acetyl-L-glutamate 5-semialdehyde + L-glutamate</text>
        <dbReference type="Rhea" id="RHEA:18049"/>
        <dbReference type="ChEBI" id="CHEBI:16810"/>
        <dbReference type="ChEBI" id="CHEBI:29123"/>
        <dbReference type="ChEBI" id="CHEBI:29985"/>
        <dbReference type="ChEBI" id="CHEBI:57805"/>
        <dbReference type="EC" id="2.6.1.11"/>
    </reaction>
</comment>
<evidence type="ECO:0000256" key="5">
    <source>
        <dbReference type="HAMAP-Rule" id="MF_01107"/>
    </source>
</evidence>
<dbReference type="EMBL" id="JBHUML010000002">
    <property type="protein sequence ID" value="MFD2705084.1"/>
    <property type="molecule type" value="Genomic_DNA"/>
</dbReference>
<proteinExistence type="inferred from homology"/>
<reference evidence="7" key="1">
    <citation type="journal article" date="2019" name="Int. J. Syst. Evol. Microbiol.">
        <title>The Global Catalogue of Microorganisms (GCM) 10K type strain sequencing project: providing services to taxonomists for standard genome sequencing and annotation.</title>
        <authorList>
            <consortium name="The Broad Institute Genomics Platform"/>
            <consortium name="The Broad Institute Genome Sequencing Center for Infectious Disease"/>
            <person name="Wu L."/>
            <person name="Ma J."/>
        </authorList>
    </citation>
    <scope>NUCLEOTIDE SEQUENCE [LARGE SCALE GENOMIC DNA]</scope>
    <source>
        <strain evidence="7">KCTC 33792</strain>
    </source>
</reference>
<keyword evidence="5" id="KW-0963">Cytoplasm</keyword>
<dbReference type="NCBIfam" id="TIGR00707">
    <property type="entry name" value="argD"/>
    <property type="match status" value="1"/>
</dbReference>
<dbReference type="InterPro" id="IPR005814">
    <property type="entry name" value="Aminotrans_3"/>
</dbReference>
<dbReference type="EC" id="2.6.1.11" evidence="5"/>
<comment type="subcellular location">
    <subcellularLocation>
        <location evidence="5">Cytoplasm</location>
    </subcellularLocation>
</comment>
<evidence type="ECO:0000256" key="1">
    <source>
        <dbReference type="ARBA" id="ARBA00022576"/>
    </source>
</evidence>
<dbReference type="InterPro" id="IPR004636">
    <property type="entry name" value="AcOrn/SuccOrn_fam"/>
</dbReference>
<organism evidence="6 7">
    <name type="scientific">Salibacterium lacus</name>
    <dbReference type="NCBI Taxonomy" id="1898109"/>
    <lineage>
        <taxon>Bacteria</taxon>
        <taxon>Bacillati</taxon>
        <taxon>Bacillota</taxon>
        <taxon>Bacilli</taxon>
        <taxon>Bacillales</taxon>
        <taxon>Bacillaceae</taxon>
    </lineage>
</organism>
<dbReference type="PIRSF" id="PIRSF000521">
    <property type="entry name" value="Transaminase_4ab_Lys_Orn"/>
    <property type="match status" value="1"/>
</dbReference>
<comment type="similarity">
    <text evidence="5">Belongs to the class-III pyridoxal-phosphate-dependent aminotransferase family. ArgD subfamily.</text>
</comment>
<dbReference type="RefSeq" id="WP_380712344.1">
    <property type="nucleotide sequence ID" value="NZ_JBHUML010000002.1"/>
</dbReference>
<comment type="subunit">
    <text evidence="5">Homodimer.</text>
</comment>
<dbReference type="InterPro" id="IPR015422">
    <property type="entry name" value="PyrdxlP-dep_Trfase_small"/>
</dbReference>
<dbReference type="InterPro" id="IPR015421">
    <property type="entry name" value="PyrdxlP-dep_Trfase_major"/>
</dbReference>
<gene>
    <name evidence="5" type="primary">argD</name>
    <name evidence="6" type="ORF">ACFSUB_06355</name>
</gene>
<feature type="modified residue" description="N6-(pyridoxal phosphate)lysine" evidence="5">
    <location>
        <position position="246"/>
    </location>
</feature>
<dbReference type="SUPFAM" id="SSF53383">
    <property type="entry name" value="PLP-dependent transferases"/>
    <property type="match status" value="1"/>
</dbReference>
<dbReference type="PROSITE" id="PS00600">
    <property type="entry name" value="AA_TRANSFER_CLASS_3"/>
    <property type="match status" value="1"/>
</dbReference>
<protein>
    <recommendedName>
        <fullName evidence="5">Acetylornithine aminotransferase</fullName>
        <shortName evidence="5">ACOAT</shortName>
        <ecNumber evidence="5">2.6.1.11</ecNumber>
    </recommendedName>
</protein>
<evidence type="ECO:0000256" key="3">
    <source>
        <dbReference type="ARBA" id="ARBA00022679"/>
    </source>
</evidence>
<sequence>MKNQEDTVGVEEELFPTYKRWDVTFAKAEDTTITDTNGNTYQDFMAGIGVVNLGHSHPAVVQAVEKQLHEGWHASNFFHYNQQQEAAHLLTSHSCGDLVFFANSGAEANEAAIKLARKHTGRKKIISFVQSFHGRTFGSMAATGQTAVQEGFGPMPEGFVRLPFNDVSELEKAIDEDTAAVMIEMVQGEGGVRPADKAFVKAVVEQVEGSGALLVCDEIQTGIGRTGTFFAHEQYGIEPDIITSAKGLGNGFPVGAMIGKLFLKESFGPGSHGTTFGGNPLAMAAVTATLRTLFEERQMEAAAAKGERFLNELDQELRPLPVVQDVRGMGMMAGVELTESSAPVIKELRDKGMLVIGAGPNVIRMLPPLTMKEETLLKGVQNIKEALSSIQS</sequence>
<dbReference type="Pfam" id="PF00202">
    <property type="entry name" value="Aminotran_3"/>
    <property type="match status" value="1"/>
</dbReference>
<dbReference type="InterPro" id="IPR015424">
    <property type="entry name" value="PyrdxlP-dep_Trfase"/>
</dbReference>
<dbReference type="InterPro" id="IPR049704">
    <property type="entry name" value="Aminotrans_3_PPA_site"/>
</dbReference>
<feature type="binding site" evidence="5">
    <location>
        <position position="135"/>
    </location>
    <ligand>
        <name>N(2)-acetyl-L-ornithine</name>
        <dbReference type="ChEBI" id="CHEBI:57805"/>
    </ligand>
</feature>
<comment type="cofactor">
    <cofactor evidence="5">
        <name>pyridoxal 5'-phosphate</name>
        <dbReference type="ChEBI" id="CHEBI:597326"/>
    </cofactor>
    <text evidence="5">Binds 1 pyridoxal phosphate per subunit.</text>
</comment>
<dbReference type="HAMAP" id="MF_01107">
    <property type="entry name" value="ArgD_aminotrans_3"/>
    <property type="match status" value="1"/>
</dbReference>
<comment type="caution">
    <text evidence="6">The sequence shown here is derived from an EMBL/GenBank/DDBJ whole genome shotgun (WGS) entry which is preliminary data.</text>
</comment>
<dbReference type="PANTHER" id="PTHR11986">
    <property type="entry name" value="AMINOTRANSFERASE CLASS III"/>
    <property type="match status" value="1"/>
</dbReference>
<keyword evidence="7" id="KW-1185">Reference proteome</keyword>
<dbReference type="NCBIfam" id="NF002797">
    <property type="entry name" value="PRK02936.1"/>
    <property type="match status" value="1"/>
</dbReference>
<dbReference type="Proteomes" id="UP001597520">
    <property type="component" value="Unassembled WGS sequence"/>
</dbReference>
<comment type="miscellaneous">
    <text evidence="5">May also have succinyldiaminopimelate aminotransferase activity, thus carrying out the corresponding step in lysine biosynthesis.</text>
</comment>
<dbReference type="CDD" id="cd00610">
    <property type="entry name" value="OAT_like"/>
    <property type="match status" value="1"/>
</dbReference>
<feature type="binding site" evidence="5">
    <location>
        <position position="275"/>
    </location>
    <ligand>
        <name>pyridoxal 5'-phosphate</name>
        <dbReference type="ChEBI" id="CHEBI:597326"/>
    </ligand>
</feature>
<evidence type="ECO:0000256" key="4">
    <source>
        <dbReference type="ARBA" id="ARBA00022898"/>
    </source>
</evidence>
<dbReference type="PANTHER" id="PTHR11986:SF79">
    <property type="entry name" value="ACETYLORNITHINE AMINOTRANSFERASE, MITOCHONDRIAL"/>
    <property type="match status" value="1"/>
</dbReference>
<feature type="binding site" evidence="5">
    <location>
        <begin position="105"/>
        <end position="106"/>
    </location>
    <ligand>
        <name>pyridoxal 5'-phosphate</name>
        <dbReference type="ChEBI" id="CHEBI:597326"/>
    </ligand>
</feature>
<keyword evidence="3 5" id="KW-0808">Transferase</keyword>
<comment type="pathway">
    <text evidence="5">Amino-acid biosynthesis; L-arginine biosynthesis; N(2)-acetyl-L-ornithine from L-glutamate: step 4/4.</text>
</comment>
<dbReference type="Gene3D" id="3.40.640.10">
    <property type="entry name" value="Type I PLP-dependent aspartate aminotransferase-like (Major domain)"/>
    <property type="match status" value="1"/>
</dbReference>
<keyword evidence="2 5" id="KW-0028">Amino-acid biosynthesis</keyword>
<evidence type="ECO:0000313" key="7">
    <source>
        <dbReference type="Proteomes" id="UP001597520"/>
    </source>
</evidence>
<feature type="binding site" evidence="5">
    <location>
        <begin position="217"/>
        <end position="220"/>
    </location>
    <ligand>
        <name>pyridoxal 5'-phosphate</name>
        <dbReference type="ChEBI" id="CHEBI:597326"/>
    </ligand>
</feature>
<dbReference type="NCBIfam" id="NF002325">
    <property type="entry name" value="PRK01278.1"/>
    <property type="match status" value="1"/>
</dbReference>
<feature type="binding site" evidence="5">
    <location>
        <position position="274"/>
    </location>
    <ligand>
        <name>N(2)-acetyl-L-ornithine</name>
        <dbReference type="ChEBI" id="CHEBI:57805"/>
    </ligand>
</feature>
<name>A0ABW5SZC6_9BACI</name>
<keyword evidence="4 5" id="KW-0663">Pyridoxal phosphate</keyword>
<evidence type="ECO:0000256" key="2">
    <source>
        <dbReference type="ARBA" id="ARBA00022605"/>
    </source>
</evidence>
<keyword evidence="1 5" id="KW-0032">Aminotransferase</keyword>
<feature type="binding site" evidence="5">
    <location>
        <position position="132"/>
    </location>
    <ligand>
        <name>pyridoxal 5'-phosphate</name>
        <dbReference type="ChEBI" id="CHEBI:597326"/>
    </ligand>
</feature>
<dbReference type="GO" id="GO:0003992">
    <property type="term" value="F:N2-acetyl-L-ornithine:2-oxoglutarate 5-aminotransferase activity"/>
    <property type="evidence" value="ECO:0007669"/>
    <property type="project" value="UniProtKB-EC"/>
</dbReference>